<dbReference type="Pfam" id="PF03704">
    <property type="entry name" value="BTAD"/>
    <property type="match status" value="1"/>
</dbReference>
<organism evidence="4 5">
    <name type="scientific">Actinomadura rayongensis</name>
    <dbReference type="NCBI Taxonomy" id="1429076"/>
    <lineage>
        <taxon>Bacteria</taxon>
        <taxon>Bacillati</taxon>
        <taxon>Actinomycetota</taxon>
        <taxon>Actinomycetes</taxon>
        <taxon>Streptosporangiales</taxon>
        <taxon>Thermomonosporaceae</taxon>
        <taxon>Actinomadura</taxon>
    </lineage>
</organism>
<dbReference type="EMBL" id="WUTW01000003">
    <property type="protein sequence ID" value="MXQ65963.1"/>
    <property type="molecule type" value="Genomic_DNA"/>
</dbReference>
<accession>A0A6I4W9W1</accession>
<dbReference type="InterPro" id="IPR051677">
    <property type="entry name" value="AfsR-DnrI-RedD_regulator"/>
</dbReference>
<name>A0A6I4W9W1_9ACTN</name>
<dbReference type="Proteomes" id="UP000431901">
    <property type="component" value="Unassembled WGS sequence"/>
</dbReference>
<dbReference type="GO" id="GO:0003677">
    <property type="term" value="F:DNA binding"/>
    <property type="evidence" value="ECO:0007669"/>
    <property type="project" value="TreeGrafter"/>
</dbReference>
<dbReference type="Gene3D" id="1.10.10.10">
    <property type="entry name" value="Winged helix-like DNA-binding domain superfamily/Winged helix DNA-binding domain"/>
    <property type="match status" value="1"/>
</dbReference>
<proteinExistence type="predicted"/>
<dbReference type="InterPro" id="IPR005158">
    <property type="entry name" value="BTAD"/>
</dbReference>
<reference evidence="4 5" key="1">
    <citation type="submission" date="2019-12" db="EMBL/GenBank/DDBJ databases">
        <title>Nocardia macrotermitis sp. nov. and Nocardia aurantia sp. nov., isolated from the gut of the fungus growing-termite Macrotermes natalensis.</title>
        <authorList>
            <person name="Christine B."/>
            <person name="Rene B."/>
        </authorList>
    </citation>
    <scope>NUCLEOTIDE SEQUENCE [LARGE SCALE GENOMIC DNA]</scope>
    <source>
        <strain evidence="4 5">DSM 102126</strain>
    </source>
</reference>
<evidence type="ECO:0000256" key="2">
    <source>
        <dbReference type="ARBA" id="ARBA00023163"/>
    </source>
</evidence>
<dbReference type="GO" id="GO:0006355">
    <property type="term" value="P:regulation of DNA-templated transcription"/>
    <property type="evidence" value="ECO:0007669"/>
    <property type="project" value="TreeGrafter"/>
</dbReference>
<dbReference type="SMART" id="SM01043">
    <property type="entry name" value="BTAD"/>
    <property type="match status" value="1"/>
</dbReference>
<evidence type="ECO:0000256" key="1">
    <source>
        <dbReference type="ARBA" id="ARBA00023015"/>
    </source>
</evidence>
<dbReference type="PANTHER" id="PTHR35807">
    <property type="entry name" value="TRANSCRIPTIONAL REGULATOR REDD-RELATED"/>
    <property type="match status" value="1"/>
</dbReference>
<keyword evidence="2" id="KW-0804">Transcription</keyword>
<keyword evidence="1" id="KW-0805">Transcription regulation</keyword>
<protein>
    <recommendedName>
        <fullName evidence="3">Bacterial transcriptional activator domain-containing protein</fullName>
    </recommendedName>
</protein>
<keyword evidence="5" id="KW-1185">Reference proteome</keyword>
<dbReference type="OrthoDB" id="3481353at2"/>
<evidence type="ECO:0000259" key="3">
    <source>
        <dbReference type="SMART" id="SM01043"/>
    </source>
</evidence>
<dbReference type="InterPro" id="IPR011990">
    <property type="entry name" value="TPR-like_helical_dom_sf"/>
</dbReference>
<sequence length="451" mass="49468">MGGDLPPSVKKGSNTDLVWNWSRPGVPGDVLVGALKTQVAMGWQSVEFSFLGPLEVTVDAARLPLGGEKVRLTLAVLLEAEGRSVALEKLSGILADRRSSSRAVRDPQGAVHSCVSDLRGILRQGGLDADALIPKREPGYRLVVARDNVDLHRFRERAREVRRLAARNRAEDDPRIVHVARAALGQWDRGGAGPRGEPLADLTGRWATECRNNLRREHREITVRCLEAELRLGAGARLVAELEALHREWPFEEAIVGMLMLAHDRAGHRLQALRVYEGFERRVGAKFGTGPSPETKNLFRRIVEEDATLHPPVRTARKGTAMPPHRNPALAQRMADALAPVLPVLTGAGDPDPEARLNGASFDIAKDLWVLINRRSAVSLLPEATRERPDRAVLRAQLEEVLAADDFMSAEASRVLDETNVRGMNGQIIVSGNYFHQGDVINGTSIKNYGS</sequence>
<dbReference type="Gene3D" id="1.25.40.10">
    <property type="entry name" value="Tetratricopeptide repeat domain"/>
    <property type="match status" value="1"/>
</dbReference>
<dbReference type="AlphaFoldDB" id="A0A6I4W9W1"/>
<dbReference type="SUPFAM" id="SSF48452">
    <property type="entry name" value="TPR-like"/>
    <property type="match status" value="1"/>
</dbReference>
<feature type="domain" description="Bacterial transcriptional activator" evidence="3">
    <location>
        <begin position="149"/>
        <end position="303"/>
    </location>
</feature>
<evidence type="ECO:0000313" key="4">
    <source>
        <dbReference type="EMBL" id="MXQ65963.1"/>
    </source>
</evidence>
<evidence type="ECO:0000313" key="5">
    <source>
        <dbReference type="Proteomes" id="UP000431901"/>
    </source>
</evidence>
<dbReference type="PANTHER" id="PTHR35807:SF1">
    <property type="entry name" value="TRANSCRIPTIONAL REGULATOR REDD"/>
    <property type="match status" value="1"/>
</dbReference>
<comment type="caution">
    <text evidence="4">The sequence shown here is derived from an EMBL/GenBank/DDBJ whole genome shotgun (WGS) entry which is preliminary data.</text>
</comment>
<dbReference type="InterPro" id="IPR036388">
    <property type="entry name" value="WH-like_DNA-bd_sf"/>
</dbReference>
<dbReference type="CDD" id="cd15831">
    <property type="entry name" value="BTAD"/>
    <property type="match status" value="1"/>
</dbReference>
<dbReference type="RefSeq" id="WP_161104166.1">
    <property type="nucleotide sequence ID" value="NZ_JBHLYI010000004.1"/>
</dbReference>
<gene>
    <name evidence="4" type="ORF">GQ466_18245</name>
</gene>